<feature type="compositionally biased region" description="Low complexity" evidence="1">
    <location>
        <begin position="53"/>
        <end position="62"/>
    </location>
</feature>
<proteinExistence type="predicted"/>
<feature type="compositionally biased region" description="Low complexity" evidence="1">
    <location>
        <begin position="73"/>
        <end position="85"/>
    </location>
</feature>
<evidence type="ECO:0000313" key="4">
    <source>
        <dbReference type="Proteomes" id="UP000588017"/>
    </source>
</evidence>
<protein>
    <recommendedName>
        <fullName evidence="2">Phasin domain-containing protein</fullName>
    </recommendedName>
</protein>
<dbReference type="Pfam" id="PF09361">
    <property type="entry name" value="Phasin_2"/>
    <property type="match status" value="1"/>
</dbReference>
<accession>A0A841KBD1</accession>
<comment type="caution">
    <text evidence="3">The sequence shown here is derived from an EMBL/GenBank/DDBJ whole genome shotgun (WGS) entry which is preliminary data.</text>
</comment>
<dbReference type="AlphaFoldDB" id="A0A841KBD1"/>
<evidence type="ECO:0000313" key="3">
    <source>
        <dbReference type="EMBL" id="MBB6169595.1"/>
    </source>
</evidence>
<feature type="compositionally biased region" description="Low complexity" evidence="1">
    <location>
        <begin position="105"/>
        <end position="189"/>
    </location>
</feature>
<dbReference type="InterPro" id="IPR018968">
    <property type="entry name" value="Phasin"/>
</dbReference>
<evidence type="ECO:0000259" key="2">
    <source>
        <dbReference type="Pfam" id="PF09361"/>
    </source>
</evidence>
<dbReference type="Proteomes" id="UP000588017">
    <property type="component" value="Unassembled WGS sequence"/>
</dbReference>
<organism evidence="3 4">
    <name type="scientific">Chelatococcus composti</name>
    <dbReference type="NCBI Taxonomy" id="1743235"/>
    <lineage>
        <taxon>Bacteria</taxon>
        <taxon>Pseudomonadati</taxon>
        <taxon>Pseudomonadota</taxon>
        <taxon>Alphaproteobacteria</taxon>
        <taxon>Hyphomicrobiales</taxon>
        <taxon>Chelatococcaceae</taxon>
        <taxon>Chelatococcus</taxon>
    </lineage>
</organism>
<keyword evidence="4" id="KW-1185">Reference proteome</keyword>
<gene>
    <name evidence="3" type="ORF">HNQ73_003245</name>
</gene>
<dbReference type="EMBL" id="JACHEH010000008">
    <property type="protein sequence ID" value="MBB6169595.1"/>
    <property type="molecule type" value="Genomic_DNA"/>
</dbReference>
<feature type="domain" description="Phasin" evidence="2">
    <location>
        <begin position="264"/>
        <end position="347"/>
    </location>
</feature>
<sequence>MATAKSNEASPPGQGPQDKDVPAQKPALAASPVATPAAKPAEPVASAPPAPAPVAAAPAASAGTDTGEKARAEAAALPAPAAAGPAPKPAVKEGGPAASPKVEAAPKPASPKQAASPKRTSASKAPASKAAKAAGAPGPAKPAEPAKPAATAPRAVRGRVASAARRASPASARPVARPASAVASPATKAAPEDRPSVARTARVVAHTVAEALDRGAKAARQVEAAIDERKTASGIEVLTRVGLDQAREGYATIRKSLEELQGGLAESAGIASKGVAEINGKVLDLVRAQTDAAFSLWRQLLGVNSLSQAVQLQTKGLREGYERTSSHLKDIAETTGRVAETSLAPMRRIIGAWGRDDGARPAR</sequence>
<evidence type="ECO:0000256" key="1">
    <source>
        <dbReference type="SAM" id="MobiDB-lite"/>
    </source>
</evidence>
<feature type="region of interest" description="Disordered" evidence="1">
    <location>
        <begin position="1"/>
        <end position="198"/>
    </location>
</feature>
<feature type="compositionally biased region" description="Low complexity" evidence="1">
    <location>
        <begin position="26"/>
        <end position="45"/>
    </location>
</feature>
<reference evidence="3 4" key="1">
    <citation type="submission" date="2020-08" db="EMBL/GenBank/DDBJ databases">
        <title>Genomic Encyclopedia of Type Strains, Phase IV (KMG-IV): sequencing the most valuable type-strain genomes for metagenomic binning, comparative biology and taxonomic classification.</title>
        <authorList>
            <person name="Goeker M."/>
        </authorList>
    </citation>
    <scope>NUCLEOTIDE SEQUENCE [LARGE SCALE GENOMIC DNA]</scope>
    <source>
        <strain evidence="3 4">DSM 101465</strain>
    </source>
</reference>
<name>A0A841KBD1_9HYPH</name>
<dbReference type="RefSeq" id="WP_183336125.1">
    <property type="nucleotide sequence ID" value="NZ_BMHX01000008.1"/>
</dbReference>